<keyword evidence="3" id="KW-1185">Reference proteome</keyword>
<sequence length="117" mass="11742">MTTPLTFTSYVRADGVSVLVATGEVDLSNSADFAAATDAALAGAAGRLLVDLRGVEYLDSAGLNELLIRAGRLEIVAGTLLAPLLTISGITELTTVYGLTGGGPTGVVAPWAAEPPA</sequence>
<dbReference type="Proteomes" id="UP000734511">
    <property type="component" value="Unassembled WGS sequence"/>
</dbReference>
<dbReference type="RefSeq" id="WP_167986944.1">
    <property type="nucleotide sequence ID" value="NZ_JAATEJ010000040.1"/>
</dbReference>
<feature type="domain" description="STAS" evidence="1">
    <location>
        <begin position="6"/>
        <end position="67"/>
    </location>
</feature>
<accession>A0ABX0ZYT9</accession>
<evidence type="ECO:0000259" key="1">
    <source>
        <dbReference type="PROSITE" id="PS50801"/>
    </source>
</evidence>
<dbReference type="EMBL" id="JAATEJ010000040">
    <property type="protein sequence ID" value="NJP48120.1"/>
    <property type="molecule type" value="Genomic_DNA"/>
</dbReference>
<organism evidence="2 3">
    <name type="scientific">Actinacidiphila epipremni</name>
    <dbReference type="NCBI Taxonomy" id="2053013"/>
    <lineage>
        <taxon>Bacteria</taxon>
        <taxon>Bacillati</taxon>
        <taxon>Actinomycetota</taxon>
        <taxon>Actinomycetes</taxon>
        <taxon>Kitasatosporales</taxon>
        <taxon>Streptomycetaceae</taxon>
        <taxon>Actinacidiphila</taxon>
    </lineage>
</organism>
<dbReference type="Gene3D" id="3.30.750.24">
    <property type="entry name" value="STAS domain"/>
    <property type="match status" value="1"/>
</dbReference>
<protein>
    <submittedName>
        <fullName evidence="2">STAS domain-containing protein</fullName>
    </submittedName>
</protein>
<dbReference type="PROSITE" id="PS50801">
    <property type="entry name" value="STAS"/>
    <property type="match status" value="1"/>
</dbReference>
<dbReference type="InterPro" id="IPR036513">
    <property type="entry name" value="STAS_dom_sf"/>
</dbReference>
<evidence type="ECO:0000313" key="2">
    <source>
        <dbReference type="EMBL" id="NJP48120.1"/>
    </source>
</evidence>
<dbReference type="InterPro" id="IPR058548">
    <property type="entry name" value="MlaB-like_STAS"/>
</dbReference>
<gene>
    <name evidence="2" type="ORF">HCN08_32665</name>
</gene>
<dbReference type="SUPFAM" id="SSF52091">
    <property type="entry name" value="SpoIIaa-like"/>
    <property type="match status" value="1"/>
</dbReference>
<dbReference type="Pfam" id="PF13466">
    <property type="entry name" value="STAS_2"/>
    <property type="match status" value="1"/>
</dbReference>
<name>A0ABX0ZYT9_9ACTN</name>
<evidence type="ECO:0000313" key="3">
    <source>
        <dbReference type="Proteomes" id="UP000734511"/>
    </source>
</evidence>
<reference evidence="2 3" key="1">
    <citation type="submission" date="2020-03" db="EMBL/GenBank/DDBJ databases">
        <title>WGS of actinomycetes isolated from Thailand.</title>
        <authorList>
            <person name="Thawai C."/>
        </authorList>
    </citation>
    <scope>NUCLEOTIDE SEQUENCE [LARGE SCALE GENOMIC DNA]</scope>
    <source>
        <strain evidence="2 3">PRB2-1</strain>
    </source>
</reference>
<proteinExistence type="predicted"/>
<dbReference type="InterPro" id="IPR002645">
    <property type="entry name" value="STAS_dom"/>
</dbReference>
<comment type="caution">
    <text evidence="2">The sequence shown here is derived from an EMBL/GenBank/DDBJ whole genome shotgun (WGS) entry which is preliminary data.</text>
</comment>